<feature type="compositionally biased region" description="Basic and acidic residues" evidence="1">
    <location>
        <begin position="166"/>
        <end position="178"/>
    </location>
</feature>
<organism evidence="2 3">
    <name type="scientific">Lithohypha guttulata</name>
    <dbReference type="NCBI Taxonomy" id="1690604"/>
    <lineage>
        <taxon>Eukaryota</taxon>
        <taxon>Fungi</taxon>
        <taxon>Dikarya</taxon>
        <taxon>Ascomycota</taxon>
        <taxon>Pezizomycotina</taxon>
        <taxon>Eurotiomycetes</taxon>
        <taxon>Chaetothyriomycetidae</taxon>
        <taxon>Chaetothyriales</taxon>
        <taxon>Trichomeriaceae</taxon>
        <taxon>Lithohypha</taxon>
    </lineage>
</organism>
<evidence type="ECO:0000313" key="2">
    <source>
        <dbReference type="EMBL" id="KAK5086008.1"/>
    </source>
</evidence>
<feature type="compositionally biased region" description="Basic and acidic residues" evidence="1">
    <location>
        <begin position="328"/>
        <end position="343"/>
    </location>
</feature>
<dbReference type="Pfam" id="PF10384">
    <property type="entry name" value="Scm3"/>
    <property type="match status" value="1"/>
</dbReference>
<feature type="compositionally biased region" description="Acidic residues" evidence="1">
    <location>
        <begin position="301"/>
        <end position="312"/>
    </location>
</feature>
<accession>A0ABR0K3W6</accession>
<name>A0ABR0K3W6_9EURO</name>
<evidence type="ECO:0000313" key="3">
    <source>
        <dbReference type="Proteomes" id="UP001345013"/>
    </source>
</evidence>
<feature type="compositionally biased region" description="Acidic residues" evidence="1">
    <location>
        <begin position="148"/>
        <end position="162"/>
    </location>
</feature>
<feature type="region of interest" description="Disordered" evidence="1">
    <location>
        <begin position="1"/>
        <end position="23"/>
    </location>
</feature>
<keyword evidence="3" id="KW-1185">Reference proteome</keyword>
<feature type="compositionally biased region" description="Polar residues" evidence="1">
    <location>
        <begin position="350"/>
        <end position="362"/>
    </location>
</feature>
<evidence type="ECO:0000256" key="1">
    <source>
        <dbReference type="SAM" id="MobiDB-lite"/>
    </source>
</evidence>
<dbReference type="InterPro" id="IPR018465">
    <property type="entry name" value="Scm3/HJURP"/>
</dbReference>
<gene>
    <name evidence="2" type="ORF">LTR24_007158</name>
</gene>
<feature type="compositionally biased region" description="Basic and acidic residues" evidence="1">
    <location>
        <begin position="443"/>
        <end position="453"/>
    </location>
</feature>
<feature type="region of interest" description="Disordered" evidence="1">
    <location>
        <begin position="144"/>
        <end position="240"/>
    </location>
</feature>
<feature type="compositionally biased region" description="Basic residues" evidence="1">
    <location>
        <begin position="1"/>
        <end position="10"/>
    </location>
</feature>
<protein>
    <submittedName>
        <fullName evidence="2">Uncharacterized protein</fullName>
    </submittedName>
</protein>
<feature type="region of interest" description="Disordered" evidence="1">
    <location>
        <begin position="253"/>
        <end position="453"/>
    </location>
</feature>
<feature type="compositionally biased region" description="Pro residues" evidence="1">
    <location>
        <begin position="387"/>
        <end position="402"/>
    </location>
</feature>
<comment type="caution">
    <text evidence="2">The sequence shown here is derived from an EMBL/GenBank/DDBJ whole genome shotgun (WGS) entry which is preliminary data.</text>
</comment>
<feature type="compositionally biased region" description="Polar residues" evidence="1">
    <location>
        <begin position="429"/>
        <end position="442"/>
    </location>
</feature>
<feature type="region of interest" description="Disordered" evidence="1">
    <location>
        <begin position="560"/>
        <end position="603"/>
    </location>
</feature>
<sequence length="839" mass="93957">MPPPRKRPRLHFIGSSSPEPDLELATARKRNDNLLKTRWESVFERYERDFTGVGDEIGIISGEVEVDNGHIRSMQNDKDIGQAAESPSKFDGRRMLRAMTVVPTENSSSILDADEILQSIETIADNALLSDYSSEDDLFDIQSGRGEEEGEEEEKKEEEEEGASFQDRHRQQYDHQDAANDSSNDLFDDRPIIRSPSIDSLFAPEPLDEAPAIAKQESPVPDPDAGVSVTPLSQGLDLSETTIREQVRRILQEEREQETRVKEERFEPAWRLPLQLPSRSYSRPASTGRPRIASTDHSPAEAEDDLDTDEDMSTSLWKTSGRPRRSRREVAAERNLKRIRAESEDPLQEGFTSESEGSSRQSADGGPSRPSSRHATVEQPAELSPGRPSPRPSTQPSSPKPPAAHGYGTRQALKRRPLEKPMSRPRSPLPNNEATSTTQHSSTTREVKSERVTSVEPLHYQWIGRSEGLHDPAFPTAPEVYDHDDVVHDGPSRRDQMLVSRSSSPVDLLTAAEGEAELEQPEDTIVVKQVLQPDGASKRHSTNRNVPRTPRACHPWEIQTSRPGQPATNLAKPSRRSAGQKYKVGSGKPSSAIGPTVPDGNIPTTSVEMRKMDPVLAEIERQKILDPMRKGLCVYCKASYRDSSTTGMHWDRILTTFAAQALDDDDPHDIEFIHSIRSKIERRTRAPKTFLRDFRLVVELHEGGGLSFQQIAASKLLQSTKHSSLLEKEYATYRQISPASAINKWTEELEKKLWTVVEKADDNTTMTSVRRQVIGRNVQEMSMLDLGNKLADRFLEEHRSRNDAFGDQLQMYSGRPVQPSDVVEAGDRRVHHAVEPGGI</sequence>
<proteinExistence type="predicted"/>
<reference evidence="2 3" key="1">
    <citation type="submission" date="2023-08" db="EMBL/GenBank/DDBJ databases">
        <title>Black Yeasts Isolated from many extreme environments.</title>
        <authorList>
            <person name="Coleine C."/>
            <person name="Stajich J.E."/>
            <person name="Selbmann L."/>
        </authorList>
    </citation>
    <scope>NUCLEOTIDE SEQUENCE [LARGE SCALE GENOMIC DNA]</scope>
    <source>
        <strain evidence="2 3">CCFEE 5885</strain>
    </source>
</reference>
<dbReference type="Gene3D" id="1.10.20.10">
    <property type="entry name" value="Histone, subunit A"/>
    <property type="match status" value="1"/>
</dbReference>
<dbReference type="Proteomes" id="UP001345013">
    <property type="component" value="Unassembled WGS sequence"/>
</dbReference>
<dbReference type="InterPro" id="IPR009072">
    <property type="entry name" value="Histone-fold"/>
</dbReference>
<dbReference type="EMBL" id="JAVRRG010000103">
    <property type="protein sequence ID" value="KAK5086008.1"/>
    <property type="molecule type" value="Genomic_DNA"/>
</dbReference>
<feature type="compositionally biased region" description="Basic and acidic residues" evidence="1">
    <location>
        <begin position="253"/>
        <end position="268"/>
    </location>
</feature>